<protein>
    <submittedName>
        <fullName evidence="2">Uncharacterized protein</fullName>
    </submittedName>
</protein>
<feature type="compositionally biased region" description="Low complexity" evidence="1">
    <location>
        <begin position="74"/>
        <end position="89"/>
    </location>
</feature>
<dbReference type="Proteomes" id="UP000288805">
    <property type="component" value="Unassembled WGS sequence"/>
</dbReference>
<evidence type="ECO:0000313" key="2">
    <source>
        <dbReference type="EMBL" id="RVW96935.1"/>
    </source>
</evidence>
<evidence type="ECO:0000256" key="1">
    <source>
        <dbReference type="SAM" id="MobiDB-lite"/>
    </source>
</evidence>
<feature type="region of interest" description="Disordered" evidence="1">
    <location>
        <begin position="1"/>
        <end position="20"/>
    </location>
</feature>
<gene>
    <name evidence="2" type="ORF">CK203_032372</name>
</gene>
<reference evidence="2 3" key="1">
    <citation type="journal article" date="2018" name="PLoS Genet.">
        <title>Population sequencing reveals clonal diversity and ancestral inbreeding in the grapevine cultivar Chardonnay.</title>
        <authorList>
            <person name="Roach M.J."/>
            <person name="Johnson D.L."/>
            <person name="Bohlmann J."/>
            <person name="van Vuuren H.J."/>
            <person name="Jones S.J."/>
            <person name="Pretorius I.S."/>
            <person name="Schmidt S.A."/>
            <person name="Borneman A.R."/>
        </authorList>
    </citation>
    <scope>NUCLEOTIDE SEQUENCE [LARGE SCALE GENOMIC DNA]</scope>
    <source>
        <strain evidence="3">cv. Chardonnay</strain>
        <tissue evidence="2">Leaf</tissue>
    </source>
</reference>
<comment type="caution">
    <text evidence="2">The sequence shown here is derived from an EMBL/GenBank/DDBJ whole genome shotgun (WGS) entry which is preliminary data.</text>
</comment>
<evidence type="ECO:0000313" key="3">
    <source>
        <dbReference type="Proteomes" id="UP000288805"/>
    </source>
</evidence>
<name>A0A438IJY7_VITVI</name>
<feature type="region of interest" description="Disordered" evidence="1">
    <location>
        <begin position="62"/>
        <end position="132"/>
    </location>
</feature>
<organism evidence="2 3">
    <name type="scientific">Vitis vinifera</name>
    <name type="common">Grape</name>
    <dbReference type="NCBI Taxonomy" id="29760"/>
    <lineage>
        <taxon>Eukaryota</taxon>
        <taxon>Viridiplantae</taxon>
        <taxon>Streptophyta</taxon>
        <taxon>Embryophyta</taxon>
        <taxon>Tracheophyta</taxon>
        <taxon>Spermatophyta</taxon>
        <taxon>Magnoliopsida</taxon>
        <taxon>eudicotyledons</taxon>
        <taxon>Gunneridae</taxon>
        <taxon>Pentapetalae</taxon>
        <taxon>rosids</taxon>
        <taxon>Vitales</taxon>
        <taxon>Vitaceae</taxon>
        <taxon>Viteae</taxon>
        <taxon>Vitis</taxon>
    </lineage>
</organism>
<feature type="compositionally biased region" description="Acidic residues" evidence="1">
    <location>
        <begin position="120"/>
        <end position="132"/>
    </location>
</feature>
<sequence>MWSLPGKKVAGKGCRRGGDPTVMRLSGVVRKESEGTGVKTRSLDDVLFYCYCKIATPASEIDGEGTRVDLEASAAPMDTDVTATTPTADENQKQSSDTDAGQEAGQSEADAEAEAGMIDGETDAEVDLDAVG</sequence>
<dbReference type="EMBL" id="QGNW01000104">
    <property type="protein sequence ID" value="RVW96935.1"/>
    <property type="molecule type" value="Genomic_DNA"/>
</dbReference>
<accession>A0A438IJY7</accession>
<proteinExistence type="predicted"/>
<dbReference type="AlphaFoldDB" id="A0A438IJY7"/>